<protein>
    <submittedName>
        <fullName evidence="2">Nucleoporin nsp1</fullName>
    </submittedName>
</protein>
<sequence>MSDFHRALSGAHRPNSNPRIHRHSSPYKRPLGPNNLHPSSTMGDLVSLAGSDTSPTKKPIPSSRVQNLASGGGLTRSGSEPSLLSGIKSMFTRPLQWLSTPGKTSGGSKRDSLSSFGHELEDPASPSERREGKRIRRHSPEPRMNRSNDLMNDYTPEHQFETQGRAVSGFMLPPLSPHVTLKPKSSFNNDKAAPQRPTNFSRPLTSSQSMPYLDPPPNVLRSLASGQAVASSKKTGPLTRSKRVDLATLVDGDAGFQEDGLDRYEKGKAKEIWSPWKSKYAGANGASSAAAAQRNITPRRKTFAPTLEDGDYAHPTASPFRGLPSASPQPRQPSTVGLARSATATNLRRHASAASDISMASAGGTVRSTSIKNLRDLEISSLLGGSMSRDRDDDRMSVEGDSIRRKEGSVLDWFMHDQWDKPKSPASAAASNRLGSSVSTTTPAPMRRGQMVWNQDDKVFMRESELKASQKPAPVHKNEAERILYTLETMRKTPLTDARKGDIPPLLGQSSRTLRRSINVPLATAAAGESARQRKDKERFGDLGVSVMISPYGRRRVADREAREVRKHSRLESQEYRPSPTPSGARSETASQTSSAQMGSLAPKEPSKEPSSSPPPAPTPRRSSRLNRTNAVEETTPKANRRSTRRGPSKQPAPVHEEEPVARSSRSTRHTRKATIESSTSPTPPPAPPSVPSIIATAPSPGGPSTSDTYQPRVGNQMPRGGSSLRARSDTSKRTHQSAASYSRSQTPTSGRYSAKDEDLPDMEELEQASKIALPSFSGISFAGLKPSNDENVSSNTVQSKSVVTPVAPLPPLSLPRAGGPLARLGVASTRPRASSPLATGSIVAAPDSPPAMPLPKKSDSSSPANGIFSLSGGTAETSASLNPVGSTTPAGKPPSVSSFFSKPPTSTEAANKPSFSFAEASSKTSDETTSGAGKAEAGGIPNFFGSTAVSSASSTKQSSPVPVPALDFGIQKKDNVEKAPPAALPPPITSASASPAPVFSFGVSVNGKKEGDEKKTTDSAAPSFSFGGKEPEVAKKDNTAPSGGFSFGAKGDSTPSGGFSFGKSKDDSPAPASAVPSFSVSEVYMVTHIRANKVLQFSASKPAAVDSVAESPFSFGAPVSDKPKSDEPSKPAFTFGQSNSSSIASDSVNPSITPSKPTFSFGAPAPSSNTPTSKPAFTFGASGPTTAVTTPITAVANKDTAGSGVTASNAAPAFGGFSFGSQGVNKAEDKQDAPANPFGGASNNNSTFTLGGPANKSSTVNGTSSPFGTTPTTVTNADASKNPFDNKSGPNVVTTPAFTFGAPSNASMKPANAGAFGSNASTAGQPFVFGGSSSNGGSTPAPLNTFKTDNTPKPSTPSFAFGSGNNATPASNPFNASTTPASNPFGQQQDQKANAPASFAFGATNNPTAAPPSNSSFSFGQPMNANSAASASTFSFGQPAQQQPSAPAAPSFSFGQTTAQPQPAAAFSFGAPAGDASRFKSPTPGPEGGFSLGVATNEAAPASPGGRRVKGLPRRR</sequence>
<feature type="compositionally biased region" description="Low complexity" evidence="1">
    <location>
        <begin position="894"/>
        <end position="908"/>
    </location>
</feature>
<reference evidence="2" key="1">
    <citation type="submission" date="2015-01" db="EMBL/GenBank/DDBJ databases">
        <title>The Genome Sequence of Cryptococcus gattii CA1280.</title>
        <authorList>
            <consortium name="The Broad Institute Genomics Platform"/>
            <person name="Cuomo C."/>
            <person name="Litvintseva A."/>
            <person name="Chen Y."/>
            <person name="Heitman J."/>
            <person name="Sun S."/>
            <person name="Springer D."/>
            <person name="Dromer F."/>
            <person name="Young S."/>
            <person name="Zeng Q."/>
            <person name="Gargeya S."/>
            <person name="Abouelleil A."/>
            <person name="Alvarado L."/>
            <person name="Chapman S.B."/>
            <person name="Gainer-Dewar J."/>
            <person name="Goldberg J."/>
            <person name="Griggs A."/>
            <person name="Gujja S."/>
            <person name="Hansen M."/>
            <person name="Howarth C."/>
            <person name="Imamovic A."/>
            <person name="Larimer J."/>
            <person name="Murphy C."/>
            <person name="Naylor J."/>
            <person name="Pearson M."/>
            <person name="Priest M."/>
            <person name="Roberts A."/>
            <person name="Saif S."/>
            <person name="Shea T."/>
            <person name="Sykes S."/>
            <person name="Wortman J."/>
            <person name="Nusbaum C."/>
            <person name="Birren B."/>
        </authorList>
    </citation>
    <scope>NUCLEOTIDE SEQUENCE [LARGE SCALE GENOMIC DNA]</scope>
    <source>
        <strain evidence="2">CA1280</strain>
    </source>
</reference>
<feature type="compositionally biased region" description="Basic and acidic residues" evidence="1">
    <location>
        <begin position="1008"/>
        <end position="1018"/>
    </location>
</feature>
<feature type="compositionally biased region" description="Low complexity" evidence="1">
    <location>
        <begin position="947"/>
        <end position="961"/>
    </location>
</feature>
<feature type="compositionally biased region" description="Polar residues" evidence="1">
    <location>
        <begin position="196"/>
        <end position="210"/>
    </location>
</feature>
<feature type="region of interest" description="Disordered" evidence="1">
    <location>
        <begin position="1113"/>
        <end position="1185"/>
    </location>
</feature>
<dbReference type="EMBL" id="KN847977">
    <property type="protein sequence ID" value="KIR48317.1"/>
    <property type="molecule type" value="Genomic_DNA"/>
</dbReference>
<organism evidence="2">
    <name type="scientific">Cryptococcus bacillisporus CA1280</name>
    <dbReference type="NCBI Taxonomy" id="1296109"/>
    <lineage>
        <taxon>Eukaryota</taxon>
        <taxon>Fungi</taxon>
        <taxon>Dikarya</taxon>
        <taxon>Basidiomycota</taxon>
        <taxon>Agaricomycotina</taxon>
        <taxon>Tremellomycetes</taxon>
        <taxon>Tremellales</taxon>
        <taxon>Cryptococcaceae</taxon>
        <taxon>Cryptococcus</taxon>
        <taxon>Cryptococcus gattii species complex</taxon>
    </lineage>
</organism>
<feature type="compositionally biased region" description="Polar residues" evidence="1">
    <location>
        <begin position="433"/>
        <end position="443"/>
    </location>
</feature>
<feature type="region of interest" description="Disordered" evidence="1">
    <location>
        <begin position="1"/>
        <end position="81"/>
    </location>
</feature>
<gene>
    <name evidence="2" type="ORF">I312_02161</name>
</gene>
<proteinExistence type="predicted"/>
<feature type="compositionally biased region" description="Polar residues" evidence="1">
    <location>
        <begin position="872"/>
        <end position="890"/>
    </location>
</feature>
<feature type="compositionally biased region" description="Polar residues" evidence="1">
    <location>
        <begin position="326"/>
        <end position="335"/>
    </location>
</feature>
<feature type="region of interest" description="Disordered" evidence="1">
    <location>
        <begin position="97"/>
        <end position="218"/>
    </location>
</feature>
<feature type="compositionally biased region" description="Polar residues" evidence="1">
    <location>
        <begin position="737"/>
        <end position="752"/>
    </location>
</feature>
<feature type="compositionally biased region" description="Basic and acidic residues" evidence="1">
    <location>
        <begin position="557"/>
        <end position="575"/>
    </location>
</feature>
<feature type="compositionally biased region" description="Polar residues" evidence="1">
    <location>
        <begin position="920"/>
        <end position="932"/>
    </location>
</feature>
<feature type="compositionally biased region" description="Polar residues" evidence="1">
    <location>
        <begin position="1242"/>
        <end position="1262"/>
    </location>
</feature>
<accession>A0A0D0TNK4</accession>
<feature type="compositionally biased region" description="Polar residues" evidence="1">
    <location>
        <begin position="1167"/>
        <end position="1176"/>
    </location>
</feature>
<feature type="compositionally biased region" description="Low complexity" evidence="1">
    <location>
        <begin position="1139"/>
        <end position="1153"/>
    </location>
</feature>
<dbReference type="OrthoDB" id="185618at2759"/>
<feature type="compositionally biased region" description="Polar residues" evidence="1">
    <location>
        <begin position="97"/>
        <end position="107"/>
    </location>
</feature>
<name>A0A0D0TNK4_CRYGA</name>
<feature type="compositionally biased region" description="Pro residues" evidence="1">
    <location>
        <begin position="682"/>
        <end position="691"/>
    </location>
</feature>
<feature type="compositionally biased region" description="Basic residues" evidence="1">
    <location>
        <begin position="639"/>
        <end position="648"/>
    </location>
</feature>
<feature type="region of interest" description="Disordered" evidence="1">
    <location>
        <begin position="826"/>
        <end position="1076"/>
    </location>
</feature>
<feature type="compositionally biased region" description="Basic and acidic residues" evidence="1">
    <location>
        <begin position="1030"/>
        <end position="1039"/>
    </location>
</feature>
<feature type="region of interest" description="Disordered" evidence="1">
    <location>
        <begin position="421"/>
        <end position="447"/>
    </location>
</feature>
<feature type="compositionally biased region" description="Low complexity" evidence="1">
    <location>
        <begin position="1425"/>
        <end position="1477"/>
    </location>
</feature>
<feature type="compositionally biased region" description="Polar residues" evidence="1">
    <location>
        <begin position="582"/>
        <end position="598"/>
    </location>
</feature>
<feature type="compositionally biased region" description="Polar residues" evidence="1">
    <location>
        <begin position="1342"/>
        <end position="1393"/>
    </location>
</feature>
<dbReference type="HOGENOM" id="CLU_257183_0_0_1"/>
<feature type="region of interest" description="Disordered" evidence="1">
    <location>
        <begin position="1201"/>
        <end position="1292"/>
    </location>
</feature>
<feature type="region of interest" description="Disordered" evidence="1">
    <location>
        <begin position="557"/>
        <end position="762"/>
    </location>
</feature>
<feature type="region of interest" description="Disordered" evidence="1">
    <location>
        <begin position="288"/>
        <end position="339"/>
    </location>
</feature>
<feature type="region of interest" description="Disordered" evidence="1">
    <location>
        <begin position="1328"/>
        <end position="1517"/>
    </location>
</feature>
<feature type="compositionally biased region" description="Polar residues" evidence="1">
    <location>
        <begin position="1404"/>
        <end position="1424"/>
    </location>
</feature>
<feature type="compositionally biased region" description="Low complexity" evidence="1">
    <location>
        <begin position="1263"/>
        <end position="1276"/>
    </location>
</feature>
<feature type="compositionally biased region" description="Polar residues" evidence="1">
    <location>
        <begin position="1277"/>
        <end position="1292"/>
    </location>
</feature>
<evidence type="ECO:0000256" key="1">
    <source>
        <dbReference type="SAM" id="MobiDB-lite"/>
    </source>
</evidence>
<feature type="compositionally biased region" description="Basic residues" evidence="1">
    <location>
        <begin position="1508"/>
        <end position="1517"/>
    </location>
</feature>
<evidence type="ECO:0000313" key="2">
    <source>
        <dbReference type="EMBL" id="KIR48317.1"/>
    </source>
</evidence>